<comment type="caution">
    <text evidence="1">The sequence shown here is derived from an EMBL/GenBank/DDBJ whole genome shotgun (WGS) entry which is preliminary data.</text>
</comment>
<evidence type="ECO:0000313" key="1">
    <source>
        <dbReference type="EMBL" id="MEQ2210920.1"/>
    </source>
</evidence>
<reference evidence="1 2" key="1">
    <citation type="submission" date="2021-06" db="EMBL/GenBank/DDBJ databases">
        <authorList>
            <person name="Palmer J.M."/>
        </authorList>
    </citation>
    <scope>NUCLEOTIDE SEQUENCE [LARGE SCALE GENOMIC DNA]</scope>
    <source>
        <strain evidence="1 2">XC_2019</strain>
        <tissue evidence="1">Muscle</tissue>
    </source>
</reference>
<dbReference type="Gene3D" id="3.30.70.260">
    <property type="match status" value="1"/>
</dbReference>
<organism evidence="1 2">
    <name type="scientific">Xenoophorus captivus</name>
    <dbReference type="NCBI Taxonomy" id="1517983"/>
    <lineage>
        <taxon>Eukaryota</taxon>
        <taxon>Metazoa</taxon>
        <taxon>Chordata</taxon>
        <taxon>Craniata</taxon>
        <taxon>Vertebrata</taxon>
        <taxon>Euteleostomi</taxon>
        <taxon>Actinopterygii</taxon>
        <taxon>Neopterygii</taxon>
        <taxon>Teleostei</taxon>
        <taxon>Neoteleostei</taxon>
        <taxon>Acanthomorphata</taxon>
        <taxon>Ovalentaria</taxon>
        <taxon>Atherinomorphae</taxon>
        <taxon>Cyprinodontiformes</taxon>
        <taxon>Goodeidae</taxon>
        <taxon>Xenoophorus</taxon>
    </lineage>
</organism>
<feature type="non-terminal residue" evidence="1">
    <location>
        <position position="1"/>
    </location>
</feature>
<proteinExistence type="predicted"/>
<dbReference type="Proteomes" id="UP001434883">
    <property type="component" value="Unassembled WGS sequence"/>
</dbReference>
<keyword evidence="2" id="KW-1185">Reference proteome</keyword>
<evidence type="ECO:0000313" key="2">
    <source>
        <dbReference type="Proteomes" id="UP001434883"/>
    </source>
</evidence>
<name>A0ABV0RS88_9TELE</name>
<accession>A0ABV0RS88</accession>
<sequence>LRENREGLEYFVRCELHLSDVSTLVSSIKRNAEDVKTTKEVKYKRKYKHTFRIADKSVYICVCRGQPIPRVEYTEEEIGT</sequence>
<dbReference type="EMBL" id="JAHRIN010055287">
    <property type="protein sequence ID" value="MEQ2210920.1"/>
    <property type="molecule type" value="Genomic_DNA"/>
</dbReference>
<feature type="non-terminal residue" evidence="1">
    <location>
        <position position="80"/>
    </location>
</feature>
<gene>
    <name evidence="1" type="ORF">XENOCAPTIV_022048</name>
</gene>
<protein>
    <submittedName>
        <fullName evidence="1">Uncharacterized protein</fullName>
    </submittedName>
</protein>